<dbReference type="PANTHER" id="PTHR13484">
    <property type="entry name" value="FIP1-LIKE 1 PROTEIN"/>
    <property type="match status" value="1"/>
</dbReference>
<feature type="compositionally biased region" description="Low complexity" evidence="5">
    <location>
        <begin position="351"/>
        <end position="378"/>
    </location>
</feature>
<feature type="compositionally biased region" description="Pro residues" evidence="5">
    <location>
        <begin position="379"/>
        <end position="394"/>
    </location>
</feature>
<reference evidence="7 8" key="1">
    <citation type="journal article" date="2012" name="New Phytol.">
        <title>Insight into trade-off between wood decay and parasitism from the genome of a fungal forest pathogen.</title>
        <authorList>
            <person name="Olson A."/>
            <person name="Aerts A."/>
            <person name="Asiegbu F."/>
            <person name="Belbahri L."/>
            <person name="Bouzid O."/>
            <person name="Broberg A."/>
            <person name="Canback B."/>
            <person name="Coutinho P.M."/>
            <person name="Cullen D."/>
            <person name="Dalman K."/>
            <person name="Deflorio G."/>
            <person name="van Diepen L.T."/>
            <person name="Dunand C."/>
            <person name="Duplessis S."/>
            <person name="Durling M."/>
            <person name="Gonthier P."/>
            <person name="Grimwood J."/>
            <person name="Fossdal C.G."/>
            <person name="Hansson D."/>
            <person name="Henrissat B."/>
            <person name="Hietala A."/>
            <person name="Himmelstrand K."/>
            <person name="Hoffmeister D."/>
            <person name="Hogberg N."/>
            <person name="James T.Y."/>
            <person name="Karlsson M."/>
            <person name="Kohler A."/>
            <person name="Kues U."/>
            <person name="Lee Y.H."/>
            <person name="Lin Y.C."/>
            <person name="Lind M."/>
            <person name="Lindquist E."/>
            <person name="Lombard V."/>
            <person name="Lucas S."/>
            <person name="Lunden K."/>
            <person name="Morin E."/>
            <person name="Murat C."/>
            <person name="Park J."/>
            <person name="Raffaello T."/>
            <person name="Rouze P."/>
            <person name="Salamov A."/>
            <person name="Schmutz J."/>
            <person name="Solheim H."/>
            <person name="Stahlberg J."/>
            <person name="Velez H."/>
            <person name="de Vries R.P."/>
            <person name="Wiebenga A."/>
            <person name="Woodward S."/>
            <person name="Yakovlev I."/>
            <person name="Garbelotto M."/>
            <person name="Martin F."/>
            <person name="Grigoriev I.V."/>
            <person name="Stenlid J."/>
        </authorList>
    </citation>
    <scope>NUCLEOTIDE SEQUENCE [LARGE SCALE GENOMIC DNA]</scope>
    <source>
        <strain evidence="7 8">TC 32-1</strain>
    </source>
</reference>
<keyword evidence="4" id="KW-0539">Nucleus</keyword>
<dbReference type="InterPro" id="IPR051187">
    <property type="entry name" value="Pre-mRNA_3'-end_processing_reg"/>
</dbReference>
<feature type="domain" description="Pre-mRNA polyadenylation factor Fip1" evidence="6">
    <location>
        <begin position="155"/>
        <end position="195"/>
    </location>
</feature>
<dbReference type="GeneID" id="20676767"/>
<dbReference type="PANTHER" id="PTHR13484:SF0">
    <property type="entry name" value="PRE-MRNA 3'-END-PROCESSING FACTOR FIP1"/>
    <property type="match status" value="1"/>
</dbReference>
<feature type="compositionally biased region" description="Acidic residues" evidence="5">
    <location>
        <begin position="9"/>
        <end position="30"/>
    </location>
</feature>
<dbReference type="Pfam" id="PF05182">
    <property type="entry name" value="Fip1"/>
    <property type="match status" value="1"/>
</dbReference>
<comment type="subcellular location">
    <subcellularLocation>
        <location evidence="1">Nucleus</location>
    </subcellularLocation>
</comment>
<evidence type="ECO:0000259" key="6">
    <source>
        <dbReference type="Pfam" id="PF05182"/>
    </source>
</evidence>
<sequence length="456" mass="48496">MSSSIEPKAEEDEDGEGEGEDDESEDDVEIIMEPTSRSLDLRPQNRLGAHRPANSTSTPTKAGPQPPGPSLTTEYTPRERGGPLKPATDASQNASQITSSTSQTSSVHAPVPDSSQSKVEDGPDPSTLPPVTAPPSHPLINPSIPGTLDGRSILEVDIANMAEKPWRRPGSDISDWFNYGFDEISWEAYCFRRREVGDLAGVLKANVLNFAGMPEDQLTQLPPEIRTMVMAGSTAMMANGGGGQMMPGMNGMMGPGDMSMQGMMGPMMVGMGGDMGMVDGSGQVQNPQQEQVMGEGYPQGGPPGGMNMNGMGMGPEYGMQDPNAMQAQMYPNMEAPAAPPPVPVGSGPRGGTPNQFRGRGINPGPRGRVGYAPRGRGPPNVPVRPASPLPPNVPTGPRNQNKYKDRDNNAQAVDGLDYGGGQDRGGSMPLGEHDERVGRKRRERSPSDDRRDSKRR</sequence>
<feature type="region of interest" description="Disordered" evidence="5">
    <location>
        <begin position="1"/>
        <end position="147"/>
    </location>
</feature>
<dbReference type="RefSeq" id="XP_009540775.1">
    <property type="nucleotide sequence ID" value="XM_009542480.1"/>
</dbReference>
<evidence type="ECO:0000256" key="5">
    <source>
        <dbReference type="SAM" id="MobiDB-lite"/>
    </source>
</evidence>
<evidence type="ECO:0000256" key="4">
    <source>
        <dbReference type="ARBA" id="ARBA00023242"/>
    </source>
</evidence>
<dbReference type="Proteomes" id="UP000030671">
    <property type="component" value="Unassembled WGS sequence"/>
</dbReference>
<dbReference type="STRING" id="747525.W4KP43"/>
<dbReference type="OrthoDB" id="1917198at2759"/>
<feature type="compositionally biased region" description="Pro residues" evidence="5">
    <location>
        <begin position="126"/>
        <end position="137"/>
    </location>
</feature>
<dbReference type="GO" id="GO:0006397">
    <property type="term" value="P:mRNA processing"/>
    <property type="evidence" value="ECO:0007669"/>
    <property type="project" value="UniProtKB-KW"/>
</dbReference>
<feature type="region of interest" description="Disordered" evidence="5">
    <location>
        <begin position="333"/>
        <end position="456"/>
    </location>
</feature>
<dbReference type="eggNOG" id="KOG1049">
    <property type="taxonomic scope" value="Eukaryota"/>
</dbReference>
<dbReference type="KEGG" id="hir:HETIRDRAFT_456671"/>
<dbReference type="GO" id="GO:0005847">
    <property type="term" value="C:mRNA cleavage and polyadenylation specificity factor complex"/>
    <property type="evidence" value="ECO:0007669"/>
    <property type="project" value="TreeGrafter"/>
</dbReference>
<dbReference type="AlphaFoldDB" id="W4KP43"/>
<dbReference type="InterPro" id="IPR007854">
    <property type="entry name" value="Fip1_dom"/>
</dbReference>
<evidence type="ECO:0000256" key="1">
    <source>
        <dbReference type="ARBA" id="ARBA00004123"/>
    </source>
</evidence>
<feature type="compositionally biased region" description="Basic and acidic residues" evidence="5">
    <location>
        <begin position="444"/>
        <end position="456"/>
    </location>
</feature>
<evidence type="ECO:0000313" key="7">
    <source>
        <dbReference type="EMBL" id="ETW86791.1"/>
    </source>
</evidence>
<dbReference type="EMBL" id="KI925454">
    <property type="protein sequence ID" value="ETW86791.1"/>
    <property type="molecule type" value="Genomic_DNA"/>
</dbReference>
<dbReference type="InParanoid" id="W4KP43"/>
<feature type="compositionally biased region" description="Low complexity" evidence="5">
    <location>
        <begin position="91"/>
        <end position="106"/>
    </location>
</feature>
<keyword evidence="3" id="KW-0507">mRNA processing</keyword>
<protein>
    <recommendedName>
        <fullName evidence="6">Pre-mRNA polyadenylation factor Fip1 domain-containing protein</fullName>
    </recommendedName>
</protein>
<name>W4KP43_HETIT</name>
<comment type="similarity">
    <text evidence="2">Belongs to the FIP1 family.</text>
</comment>
<evidence type="ECO:0000256" key="3">
    <source>
        <dbReference type="ARBA" id="ARBA00022664"/>
    </source>
</evidence>
<gene>
    <name evidence="7" type="ORF">HETIRDRAFT_456671</name>
</gene>
<evidence type="ECO:0000313" key="8">
    <source>
        <dbReference type="Proteomes" id="UP000030671"/>
    </source>
</evidence>
<organism evidence="7 8">
    <name type="scientific">Heterobasidion irregulare (strain TC 32-1)</name>
    <dbReference type="NCBI Taxonomy" id="747525"/>
    <lineage>
        <taxon>Eukaryota</taxon>
        <taxon>Fungi</taxon>
        <taxon>Dikarya</taxon>
        <taxon>Basidiomycota</taxon>
        <taxon>Agaricomycotina</taxon>
        <taxon>Agaricomycetes</taxon>
        <taxon>Russulales</taxon>
        <taxon>Bondarzewiaceae</taxon>
        <taxon>Heterobasidion</taxon>
        <taxon>Heterobasidion annosum species complex</taxon>
    </lineage>
</organism>
<keyword evidence="8" id="KW-1185">Reference proteome</keyword>
<dbReference type="HOGENOM" id="CLU_038604_0_0_1"/>
<evidence type="ECO:0000256" key="2">
    <source>
        <dbReference type="ARBA" id="ARBA00007459"/>
    </source>
</evidence>
<accession>W4KP43</accession>
<proteinExistence type="inferred from homology"/>